<comment type="caution">
    <text evidence="1">The sequence shown here is derived from an EMBL/GenBank/DDBJ whole genome shotgun (WGS) entry which is preliminary data.</text>
</comment>
<dbReference type="AlphaFoldDB" id="A0A974GVL0"/>
<accession>A0A974GVL0</accession>
<organism evidence="1 2">
    <name type="scientific">Sedimentibacter hydroxybenzoicus DSM 7310</name>
    <dbReference type="NCBI Taxonomy" id="1123245"/>
    <lineage>
        <taxon>Bacteria</taxon>
        <taxon>Bacillati</taxon>
        <taxon>Bacillota</taxon>
        <taxon>Tissierellia</taxon>
        <taxon>Sedimentibacter</taxon>
    </lineage>
</organism>
<evidence type="ECO:0008006" key="3">
    <source>
        <dbReference type="Google" id="ProtNLM"/>
    </source>
</evidence>
<reference evidence="1" key="1">
    <citation type="submission" date="2020-07" db="EMBL/GenBank/DDBJ databases">
        <title>Genomic analysis of a strain of Sedimentibacter Hydroxybenzoicus DSM7310.</title>
        <authorList>
            <person name="Ma S."/>
        </authorList>
    </citation>
    <scope>NUCLEOTIDE SEQUENCE</scope>
    <source>
        <strain evidence="1">DSM 7310</strain>
    </source>
</reference>
<gene>
    <name evidence="1" type="ORF">HZF24_05075</name>
</gene>
<keyword evidence="2" id="KW-1185">Reference proteome</keyword>
<name>A0A974GVL0_SEDHY</name>
<dbReference type="EMBL" id="JACBNQ010000003">
    <property type="protein sequence ID" value="NYB73507.1"/>
    <property type="molecule type" value="Genomic_DNA"/>
</dbReference>
<sequence>MWIKSSLFILTIVTVKFIFKFINDYGDRRMDNMKELLDFTDYLRIYSCQMHMSYEEIYLKYNFSNENIRMVCNKLMDEIENKKNKGKYIVYIEELLHTPDNFNKKFIDILDYYGSTYSDVLDAKLKFTIREMEYSMKDYERQHIDKKNLNNRISLLLGCLAAVILI</sequence>
<evidence type="ECO:0000313" key="2">
    <source>
        <dbReference type="Proteomes" id="UP000611629"/>
    </source>
</evidence>
<protein>
    <recommendedName>
        <fullName evidence="3">Stage III sporulation protein AB</fullName>
    </recommendedName>
</protein>
<evidence type="ECO:0000313" key="1">
    <source>
        <dbReference type="EMBL" id="NYB73507.1"/>
    </source>
</evidence>
<proteinExistence type="predicted"/>
<dbReference type="Proteomes" id="UP000611629">
    <property type="component" value="Unassembled WGS sequence"/>
</dbReference>